<dbReference type="InterPro" id="IPR016181">
    <property type="entry name" value="Acyl_CoA_acyltransferase"/>
</dbReference>
<comment type="caution">
    <text evidence="4">The sequence shown here is derived from an EMBL/GenBank/DDBJ whole genome shotgun (WGS) entry which is preliminary data.</text>
</comment>
<gene>
    <name evidence="4" type="ORF">PA7_48480</name>
</gene>
<dbReference type="InterPro" id="IPR050832">
    <property type="entry name" value="Bact_Acetyltransf"/>
</dbReference>
<dbReference type="CDD" id="cd04301">
    <property type="entry name" value="NAT_SF"/>
    <property type="match status" value="1"/>
</dbReference>
<evidence type="ECO:0000256" key="1">
    <source>
        <dbReference type="ARBA" id="ARBA00022679"/>
    </source>
</evidence>
<dbReference type="AlphaFoldDB" id="A0A511D885"/>
<evidence type="ECO:0000313" key="4">
    <source>
        <dbReference type="EMBL" id="GEL21011.1"/>
    </source>
</evidence>
<sequence>MLIRRARPEEAGVLAGIAVRSKAFWPYPADLIARFGRTLGLTPDVIATNEGWVAERDGVILGFYLLLHRGERAILDDLWLEPAEIGRGVGRALFTHARDRAAAAGAHALEWDAEPYAVGFYERMGGRRVRFVDSPLGRPLPVMRLALG</sequence>
<dbReference type="EMBL" id="BJVI01000137">
    <property type="protein sequence ID" value="GEL21011.1"/>
    <property type="molecule type" value="Genomic_DNA"/>
</dbReference>
<dbReference type="InterPro" id="IPR000182">
    <property type="entry name" value="GNAT_dom"/>
</dbReference>
<dbReference type="Pfam" id="PF00583">
    <property type="entry name" value="Acetyltransf_1"/>
    <property type="match status" value="1"/>
</dbReference>
<evidence type="ECO:0000256" key="2">
    <source>
        <dbReference type="ARBA" id="ARBA00023315"/>
    </source>
</evidence>
<dbReference type="RefSeq" id="WP_028932058.1">
    <property type="nucleotide sequence ID" value="NZ_AUII01000063.1"/>
</dbReference>
<evidence type="ECO:0000259" key="3">
    <source>
        <dbReference type="PROSITE" id="PS51186"/>
    </source>
</evidence>
<keyword evidence="1" id="KW-0808">Transferase</keyword>
<dbReference type="PROSITE" id="PS51186">
    <property type="entry name" value="GNAT"/>
    <property type="match status" value="1"/>
</dbReference>
<evidence type="ECO:0000313" key="5">
    <source>
        <dbReference type="Proteomes" id="UP000321328"/>
    </source>
</evidence>
<dbReference type="PANTHER" id="PTHR43877">
    <property type="entry name" value="AMINOALKYLPHOSPHONATE N-ACETYLTRANSFERASE-RELATED-RELATED"/>
    <property type="match status" value="1"/>
</dbReference>
<dbReference type="GO" id="GO:0016747">
    <property type="term" value="F:acyltransferase activity, transferring groups other than amino-acyl groups"/>
    <property type="evidence" value="ECO:0007669"/>
    <property type="project" value="InterPro"/>
</dbReference>
<keyword evidence="5" id="KW-1185">Reference proteome</keyword>
<feature type="domain" description="N-acetyltransferase" evidence="3">
    <location>
        <begin position="1"/>
        <end position="148"/>
    </location>
</feature>
<dbReference type="OrthoDB" id="164032at2"/>
<accession>A0A511D885</accession>
<keyword evidence="2" id="KW-0012">Acyltransferase</keyword>
<dbReference type="Gene3D" id="3.40.630.30">
    <property type="match status" value="1"/>
</dbReference>
<dbReference type="STRING" id="1123024.GCA_000423625_05006"/>
<protein>
    <recommendedName>
        <fullName evidence="3">N-acetyltransferase domain-containing protein</fullName>
    </recommendedName>
</protein>
<name>A0A511D885_9PSEU</name>
<proteinExistence type="predicted"/>
<dbReference type="Proteomes" id="UP000321328">
    <property type="component" value="Unassembled WGS sequence"/>
</dbReference>
<dbReference type="SUPFAM" id="SSF55729">
    <property type="entry name" value="Acyl-CoA N-acyltransferases (Nat)"/>
    <property type="match status" value="1"/>
</dbReference>
<organism evidence="4 5">
    <name type="scientific">Pseudonocardia asaccharolytica DSM 44247 = NBRC 16224</name>
    <dbReference type="NCBI Taxonomy" id="1123024"/>
    <lineage>
        <taxon>Bacteria</taxon>
        <taxon>Bacillati</taxon>
        <taxon>Actinomycetota</taxon>
        <taxon>Actinomycetes</taxon>
        <taxon>Pseudonocardiales</taxon>
        <taxon>Pseudonocardiaceae</taxon>
        <taxon>Pseudonocardia</taxon>
    </lineage>
</organism>
<reference evidence="4 5" key="1">
    <citation type="submission" date="2019-07" db="EMBL/GenBank/DDBJ databases">
        <title>Whole genome shotgun sequence of Pseudonocardia asaccharolytica NBRC 16224.</title>
        <authorList>
            <person name="Hosoyama A."/>
            <person name="Uohara A."/>
            <person name="Ohji S."/>
            <person name="Ichikawa N."/>
        </authorList>
    </citation>
    <scope>NUCLEOTIDE SEQUENCE [LARGE SCALE GENOMIC DNA]</scope>
    <source>
        <strain evidence="4 5">NBRC 16224</strain>
    </source>
</reference>